<organism evidence="2 3">
    <name type="scientific">Rhizopus oryzae</name>
    <name type="common">Mucormycosis agent</name>
    <name type="synonym">Rhizopus arrhizus var. delemar</name>
    <dbReference type="NCBI Taxonomy" id="64495"/>
    <lineage>
        <taxon>Eukaryota</taxon>
        <taxon>Fungi</taxon>
        <taxon>Fungi incertae sedis</taxon>
        <taxon>Mucoromycota</taxon>
        <taxon>Mucoromycotina</taxon>
        <taxon>Mucoromycetes</taxon>
        <taxon>Mucorales</taxon>
        <taxon>Mucorineae</taxon>
        <taxon>Rhizopodaceae</taxon>
        <taxon>Rhizopus</taxon>
    </lineage>
</organism>
<name>A0A9P6YLF8_RHIOR</name>
<keyword evidence="1" id="KW-0472">Membrane</keyword>
<evidence type="ECO:0000313" key="2">
    <source>
        <dbReference type="EMBL" id="KAG1551594.1"/>
    </source>
</evidence>
<feature type="transmembrane region" description="Helical" evidence="1">
    <location>
        <begin position="288"/>
        <end position="305"/>
    </location>
</feature>
<feature type="transmembrane region" description="Helical" evidence="1">
    <location>
        <begin position="91"/>
        <end position="110"/>
    </location>
</feature>
<feature type="transmembrane region" description="Helical" evidence="1">
    <location>
        <begin position="247"/>
        <end position="267"/>
    </location>
</feature>
<dbReference type="Proteomes" id="UP000717996">
    <property type="component" value="Unassembled WGS sequence"/>
</dbReference>
<protein>
    <submittedName>
        <fullName evidence="2">Uncharacterized protein</fullName>
    </submittedName>
</protein>
<dbReference type="AlphaFoldDB" id="A0A9P6YLF8"/>
<sequence length="318" mass="35868">MADYELPSMYSRGPQYSYPDLESEDDNAKINIPPSVLPTRESFRDVHVEDNRLAWLLLGTSFFILLWTVIPVVVDFGYITPWFTGDALWRLFDPVITLPFSLFIMTRADVMCTGGQPHYWGALSERSVAWLLWSIGAGIYVQGHGIHLAAAMFKHPIQNFNIAHPELVTQYPVLEEMYSNMRDLWEHYIAHYMYAAGAMAMSWVQLFVYRNQIHGPLPTPTRIVWCIGSLVYGLLVAGVAIEFPNGLIVGLIYSVVIALVAVAMLLFNKRNLPKGGLFTMGRRMVIQFYLGSCVVGFIIIIIWIGKFGLLNRKAAGIA</sequence>
<proteinExistence type="predicted"/>
<reference evidence="2" key="1">
    <citation type="journal article" date="2020" name="Microb. Genom.">
        <title>Genetic diversity of clinical and environmental Mucorales isolates obtained from an investigation of mucormycosis cases among solid organ transplant recipients.</title>
        <authorList>
            <person name="Nguyen M.H."/>
            <person name="Kaul D."/>
            <person name="Muto C."/>
            <person name="Cheng S.J."/>
            <person name="Richter R.A."/>
            <person name="Bruno V.M."/>
            <person name="Liu G."/>
            <person name="Beyhan S."/>
            <person name="Sundermann A.J."/>
            <person name="Mounaud S."/>
            <person name="Pasculle A.W."/>
            <person name="Nierman W.C."/>
            <person name="Driscoll E."/>
            <person name="Cumbie R."/>
            <person name="Clancy C.J."/>
            <person name="Dupont C.L."/>
        </authorList>
    </citation>
    <scope>NUCLEOTIDE SEQUENCE</scope>
    <source>
        <strain evidence="2">GL16</strain>
    </source>
</reference>
<dbReference type="EMBL" id="JAANIT010000137">
    <property type="protein sequence ID" value="KAG1551594.1"/>
    <property type="molecule type" value="Genomic_DNA"/>
</dbReference>
<evidence type="ECO:0000313" key="3">
    <source>
        <dbReference type="Proteomes" id="UP000717996"/>
    </source>
</evidence>
<gene>
    <name evidence="2" type="ORF">G6F51_001742</name>
</gene>
<keyword evidence="1" id="KW-1133">Transmembrane helix</keyword>
<evidence type="ECO:0000256" key="1">
    <source>
        <dbReference type="SAM" id="Phobius"/>
    </source>
</evidence>
<feature type="transmembrane region" description="Helical" evidence="1">
    <location>
        <begin position="130"/>
        <end position="153"/>
    </location>
</feature>
<accession>A0A9P6YLF8</accession>
<dbReference type="OrthoDB" id="2377933at2759"/>
<feature type="transmembrane region" description="Helical" evidence="1">
    <location>
        <begin position="189"/>
        <end position="209"/>
    </location>
</feature>
<keyword evidence="1" id="KW-0812">Transmembrane</keyword>
<feature type="transmembrane region" description="Helical" evidence="1">
    <location>
        <begin position="221"/>
        <end position="241"/>
    </location>
</feature>
<comment type="caution">
    <text evidence="2">The sequence shown here is derived from an EMBL/GenBank/DDBJ whole genome shotgun (WGS) entry which is preliminary data.</text>
</comment>
<feature type="transmembrane region" description="Helical" evidence="1">
    <location>
        <begin position="53"/>
        <end position="79"/>
    </location>
</feature>